<accession>A0A5C8Z418</accession>
<feature type="transmembrane region" description="Helical" evidence="6">
    <location>
        <begin position="228"/>
        <end position="254"/>
    </location>
</feature>
<evidence type="ECO:0000259" key="7">
    <source>
        <dbReference type="Pfam" id="PF12698"/>
    </source>
</evidence>
<evidence type="ECO:0000256" key="5">
    <source>
        <dbReference type="ARBA" id="ARBA00023136"/>
    </source>
</evidence>
<dbReference type="RefSeq" id="WP_147714533.1">
    <property type="nucleotide sequence ID" value="NZ_VKAD01000002.1"/>
</dbReference>
<evidence type="ECO:0000256" key="4">
    <source>
        <dbReference type="ARBA" id="ARBA00022989"/>
    </source>
</evidence>
<evidence type="ECO:0000313" key="9">
    <source>
        <dbReference type="Proteomes" id="UP000321764"/>
    </source>
</evidence>
<keyword evidence="3 6" id="KW-0812">Transmembrane</keyword>
<proteinExistence type="predicted"/>
<evidence type="ECO:0000313" key="8">
    <source>
        <dbReference type="EMBL" id="TXR51938.1"/>
    </source>
</evidence>
<dbReference type="EMBL" id="VKAD01000002">
    <property type="protein sequence ID" value="TXR51938.1"/>
    <property type="molecule type" value="Genomic_DNA"/>
</dbReference>
<dbReference type="Gene3D" id="3.40.1710.10">
    <property type="entry name" value="abc type-2 transporter like domain"/>
    <property type="match status" value="1"/>
</dbReference>
<evidence type="ECO:0000256" key="2">
    <source>
        <dbReference type="ARBA" id="ARBA00022475"/>
    </source>
</evidence>
<keyword evidence="5 6" id="KW-0472">Membrane</keyword>
<keyword evidence="4 6" id="KW-1133">Transmembrane helix</keyword>
<dbReference type="AlphaFoldDB" id="A0A5C8Z418"/>
<dbReference type="InterPro" id="IPR051449">
    <property type="entry name" value="ABC-2_transporter_component"/>
</dbReference>
<dbReference type="GO" id="GO:0140359">
    <property type="term" value="F:ABC-type transporter activity"/>
    <property type="evidence" value="ECO:0007669"/>
    <property type="project" value="InterPro"/>
</dbReference>
<dbReference type="Proteomes" id="UP000321764">
    <property type="component" value="Unassembled WGS sequence"/>
</dbReference>
<organism evidence="8 9">
    <name type="scientific">Reinekea thalattae</name>
    <dbReference type="NCBI Taxonomy" id="2593301"/>
    <lineage>
        <taxon>Bacteria</taxon>
        <taxon>Pseudomonadati</taxon>
        <taxon>Pseudomonadota</taxon>
        <taxon>Gammaproteobacteria</taxon>
        <taxon>Oceanospirillales</taxon>
        <taxon>Saccharospirillaceae</taxon>
        <taxon>Reinekea</taxon>
    </lineage>
</organism>
<protein>
    <submittedName>
        <fullName evidence="8">ABC transporter permease</fullName>
    </submittedName>
</protein>
<evidence type="ECO:0000256" key="3">
    <source>
        <dbReference type="ARBA" id="ARBA00022692"/>
    </source>
</evidence>
<keyword evidence="2" id="KW-1003">Cell membrane</keyword>
<dbReference type="OrthoDB" id="9803577at2"/>
<dbReference type="Pfam" id="PF12698">
    <property type="entry name" value="ABC2_membrane_3"/>
    <property type="match status" value="1"/>
</dbReference>
<comment type="caution">
    <text evidence="8">The sequence shown here is derived from an EMBL/GenBank/DDBJ whole genome shotgun (WGS) entry which is preliminary data.</text>
</comment>
<evidence type="ECO:0000256" key="6">
    <source>
        <dbReference type="SAM" id="Phobius"/>
    </source>
</evidence>
<reference evidence="8 9" key="1">
    <citation type="submission" date="2019-07" db="EMBL/GenBank/DDBJ databases">
        <title>Reinekea sp. strain SSH23 genome sequencing and assembly.</title>
        <authorList>
            <person name="Kim I."/>
        </authorList>
    </citation>
    <scope>NUCLEOTIDE SEQUENCE [LARGE SCALE GENOMIC DNA]</scope>
    <source>
        <strain evidence="8 9">SSH23</strain>
    </source>
</reference>
<feature type="transmembrane region" description="Helical" evidence="6">
    <location>
        <begin position="354"/>
        <end position="376"/>
    </location>
</feature>
<dbReference type="PANTHER" id="PTHR30294">
    <property type="entry name" value="MEMBRANE COMPONENT OF ABC TRANSPORTER YHHJ-RELATED"/>
    <property type="match status" value="1"/>
</dbReference>
<feature type="transmembrane region" description="Helical" evidence="6">
    <location>
        <begin position="21"/>
        <end position="45"/>
    </location>
</feature>
<sequence>MKLFIAGVKREWQRLLTQPSYWGALLVLPAVCVICLTSVFSVPVVNNVPMDIVDMDNSAASRDIIFRIDSSPKVQLERVFAEADDAVKRLHQRETFGYMVIPRDLERKLATGEAVEVNAYVNQQNFMLGNILSGEVLSNLIRNSLQESAVNLMVSGQSYDQAIANTVPLNATARRLGNSYLNYQSFMLASILPHIWHVLVVVVIIIALGKEFKDGTVAQWYEHSGSNLLLALASKLLIPTLVLALWIIAIDIYIFNVLGAGSYASLGSLIFTGLLTQLCYQAAAITFTAISKSYRTALSMAAFYTTPAFSFVGITFPTFNMDWFAQAWRAFLPITSLMESQNAILHWQAGLSDILPYLLPLAGYTLMFSILAVVALKPRIYQKDLWFQH</sequence>
<name>A0A5C8Z418_9GAMM</name>
<feature type="transmembrane region" description="Helical" evidence="6">
    <location>
        <begin position="186"/>
        <end position="208"/>
    </location>
</feature>
<dbReference type="InterPro" id="IPR013525">
    <property type="entry name" value="ABC2_TM"/>
</dbReference>
<feature type="transmembrane region" description="Helical" evidence="6">
    <location>
        <begin position="297"/>
        <end position="319"/>
    </location>
</feature>
<gene>
    <name evidence="8" type="ORF">FME95_10975</name>
</gene>
<dbReference type="PANTHER" id="PTHR30294:SF47">
    <property type="entry name" value="INNER MEMBRANE TRANSPORT PERMEASE YHHJ"/>
    <property type="match status" value="1"/>
</dbReference>
<feature type="domain" description="ABC-2 type transporter transmembrane" evidence="7">
    <location>
        <begin position="24"/>
        <end position="373"/>
    </location>
</feature>
<evidence type="ECO:0000256" key="1">
    <source>
        <dbReference type="ARBA" id="ARBA00004651"/>
    </source>
</evidence>
<keyword evidence="9" id="KW-1185">Reference proteome</keyword>
<dbReference type="GO" id="GO:0005886">
    <property type="term" value="C:plasma membrane"/>
    <property type="evidence" value="ECO:0007669"/>
    <property type="project" value="UniProtKB-SubCell"/>
</dbReference>
<comment type="subcellular location">
    <subcellularLocation>
        <location evidence="1">Cell membrane</location>
        <topology evidence="1">Multi-pass membrane protein</topology>
    </subcellularLocation>
</comment>